<organism evidence="1 2">
    <name type="scientific">Penicillium thymicola</name>
    <dbReference type="NCBI Taxonomy" id="293382"/>
    <lineage>
        <taxon>Eukaryota</taxon>
        <taxon>Fungi</taxon>
        <taxon>Dikarya</taxon>
        <taxon>Ascomycota</taxon>
        <taxon>Pezizomycotina</taxon>
        <taxon>Eurotiomycetes</taxon>
        <taxon>Eurotiomycetidae</taxon>
        <taxon>Eurotiales</taxon>
        <taxon>Aspergillaceae</taxon>
        <taxon>Penicillium</taxon>
    </lineage>
</organism>
<name>A0AAI9THG6_PENTH</name>
<evidence type="ECO:0000313" key="2">
    <source>
        <dbReference type="Proteomes" id="UP001227192"/>
    </source>
</evidence>
<keyword evidence="2" id="KW-1185">Reference proteome</keyword>
<accession>A0AAI9THG6</accession>
<dbReference type="EMBL" id="LACB01000174">
    <property type="protein sequence ID" value="KAJ9487131.1"/>
    <property type="molecule type" value="Genomic_DNA"/>
</dbReference>
<comment type="caution">
    <text evidence="1">The sequence shown here is derived from an EMBL/GenBank/DDBJ whole genome shotgun (WGS) entry which is preliminary data.</text>
</comment>
<reference evidence="1" key="1">
    <citation type="submission" date="2015-06" db="EMBL/GenBank/DDBJ databases">
        <authorList>
            <person name="Nguyen H."/>
        </authorList>
    </citation>
    <scope>NUCLEOTIDE SEQUENCE</scope>
    <source>
        <strain evidence="1">DAOM 180753</strain>
    </source>
</reference>
<dbReference type="AlphaFoldDB" id="A0AAI9THG6"/>
<protein>
    <submittedName>
        <fullName evidence="1">Uncharacterized protein</fullName>
    </submittedName>
</protein>
<evidence type="ECO:0000313" key="1">
    <source>
        <dbReference type="EMBL" id="KAJ9487131.1"/>
    </source>
</evidence>
<sequence length="72" mass="8293">MMTHHPWYCLRRQHHTTRKILEALHTHLPFPSPSTLLPSPLSLSGPPWSPSENVVPIHLPCGDPRRSPYRLL</sequence>
<proteinExistence type="predicted"/>
<reference evidence="1" key="2">
    <citation type="journal article" date="2016" name="Fungal Biol.">
        <title>Ochratoxin A production by Penicillium thymicola.</title>
        <authorList>
            <person name="Nguyen H.D.T."/>
            <person name="McMullin D.R."/>
            <person name="Ponomareva E."/>
            <person name="Riley R."/>
            <person name="Pomraning K.R."/>
            <person name="Baker S.E."/>
            <person name="Seifert K.A."/>
        </authorList>
    </citation>
    <scope>NUCLEOTIDE SEQUENCE</scope>
    <source>
        <strain evidence="1">DAOM 180753</strain>
    </source>
</reference>
<dbReference type="Proteomes" id="UP001227192">
    <property type="component" value="Unassembled WGS sequence"/>
</dbReference>
<gene>
    <name evidence="1" type="ORF">VN97_g6193</name>
</gene>